<dbReference type="Gene3D" id="3.30.1780.10">
    <property type="entry name" value="ornithine cyclodeaminase, domain 1"/>
    <property type="match status" value="1"/>
</dbReference>
<dbReference type="GO" id="GO:0016491">
    <property type="term" value="F:oxidoreductase activity"/>
    <property type="evidence" value="ECO:0007669"/>
    <property type="project" value="UniProtKB-ARBA"/>
</dbReference>
<dbReference type="Pfam" id="PF02423">
    <property type="entry name" value="OCD_Mu_crystall"/>
    <property type="match status" value="1"/>
</dbReference>
<dbReference type="PANTHER" id="PTHR13812">
    <property type="entry name" value="KETIMINE REDUCTASE MU-CRYSTALLIN"/>
    <property type="match status" value="1"/>
</dbReference>
<accession>A0A7C4LKP6</accession>
<dbReference type="FunFam" id="3.40.50.720:FF:000311">
    <property type="entry name" value="Ornithine cyclodeaminase"/>
    <property type="match status" value="1"/>
</dbReference>
<comment type="caution">
    <text evidence="2">The sequence shown here is derived from an EMBL/GenBank/DDBJ whole genome shotgun (WGS) entry which is preliminary data.</text>
</comment>
<evidence type="ECO:0000313" key="2">
    <source>
        <dbReference type="EMBL" id="HGT38238.1"/>
    </source>
</evidence>
<organism evidence="2">
    <name type="scientific">Schlesneria paludicola</name>
    <dbReference type="NCBI Taxonomy" id="360056"/>
    <lineage>
        <taxon>Bacteria</taxon>
        <taxon>Pseudomonadati</taxon>
        <taxon>Planctomycetota</taxon>
        <taxon>Planctomycetia</taxon>
        <taxon>Planctomycetales</taxon>
        <taxon>Planctomycetaceae</taxon>
        <taxon>Schlesneria</taxon>
    </lineage>
</organism>
<dbReference type="AlphaFoldDB" id="A0A7C4LKP6"/>
<gene>
    <name evidence="2" type="ORF">ENS64_03080</name>
</gene>
<dbReference type="InterPro" id="IPR003462">
    <property type="entry name" value="ODC_Mu_crystall"/>
</dbReference>
<proteinExistence type="inferred from homology"/>
<comment type="similarity">
    <text evidence="1">Belongs to the ornithine cyclodeaminase/mu-crystallin family.</text>
</comment>
<protein>
    <submittedName>
        <fullName evidence="2">Ornithine cyclodeaminase family protein</fullName>
    </submittedName>
</protein>
<dbReference type="SUPFAM" id="SSF51735">
    <property type="entry name" value="NAD(P)-binding Rossmann-fold domains"/>
    <property type="match status" value="1"/>
</dbReference>
<dbReference type="PANTHER" id="PTHR13812:SF19">
    <property type="entry name" value="KETIMINE REDUCTASE MU-CRYSTALLIN"/>
    <property type="match status" value="1"/>
</dbReference>
<sequence>MSALYLTEDDVAWLLDVPIAIDIVEQAFREWQAGRAQNQPRRRVATPGAMLHTMSAAAEFAGYLGFKAYLTTRLHARFHVMLYEQDSGAPAALIEANLLGQIRTGAATGVATRMMARPEASVVGCFGTGFQAKAQLQAVCAVRKIEAIEVYSRNEERRTRFAAQMTELCNVPVKPMNNPDEVAAEKDLVITATTSKTPVFDGRVLDEGTHLNVIGSNFLTKAEVDLTTIRRADHIVCDSIAACQVEAGDFVPALESGDLEWSRVRELADVLAGLETGRANPEDITLFKSVGLALEDVAVAVHVYQRAKAEGIGQPLPF</sequence>
<reference evidence="2" key="1">
    <citation type="journal article" date="2020" name="mSystems">
        <title>Genome- and Community-Level Interaction Insights into Carbon Utilization and Element Cycling Functions of Hydrothermarchaeota in Hydrothermal Sediment.</title>
        <authorList>
            <person name="Zhou Z."/>
            <person name="Liu Y."/>
            <person name="Xu W."/>
            <person name="Pan J."/>
            <person name="Luo Z.H."/>
            <person name="Li M."/>
        </authorList>
    </citation>
    <scope>NUCLEOTIDE SEQUENCE [LARGE SCALE GENOMIC DNA]</scope>
    <source>
        <strain evidence="2">SpSt-508</strain>
    </source>
</reference>
<dbReference type="InterPro" id="IPR036291">
    <property type="entry name" value="NAD(P)-bd_dom_sf"/>
</dbReference>
<dbReference type="PIRSF" id="PIRSF001439">
    <property type="entry name" value="CryM"/>
    <property type="match status" value="1"/>
</dbReference>
<dbReference type="GO" id="GO:0005737">
    <property type="term" value="C:cytoplasm"/>
    <property type="evidence" value="ECO:0007669"/>
    <property type="project" value="TreeGrafter"/>
</dbReference>
<dbReference type="InterPro" id="IPR023401">
    <property type="entry name" value="ODC_N"/>
</dbReference>
<evidence type="ECO:0000256" key="1">
    <source>
        <dbReference type="ARBA" id="ARBA00008903"/>
    </source>
</evidence>
<dbReference type="GO" id="GO:0019752">
    <property type="term" value="P:carboxylic acid metabolic process"/>
    <property type="evidence" value="ECO:0007669"/>
    <property type="project" value="UniProtKB-ARBA"/>
</dbReference>
<dbReference type="EMBL" id="DSVQ01000006">
    <property type="protein sequence ID" value="HGT38238.1"/>
    <property type="molecule type" value="Genomic_DNA"/>
</dbReference>
<name>A0A7C4LKP6_9PLAN</name>
<dbReference type="Gene3D" id="3.40.50.720">
    <property type="entry name" value="NAD(P)-binding Rossmann-like Domain"/>
    <property type="match status" value="1"/>
</dbReference>